<evidence type="ECO:0000256" key="3">
    <source>
        <dbReference type="ARBA" id="ARBA00022771"/>
    </source>
</evidence>
<keyword evidence="1" id="KW-0343">GTPase activation</keyword>
<protein>
    <recommendedName>
        <fullName evidence="7">Arf-GAP domain-containing protein</fullName>
    </recommendedName>
</protein>
<dbReference type="Gene3D" id="1.10.220.150">
    <property type="entry name" value="Arf GTPase activating protein"/>
    <property type="match status" value="1"/>
</dbReference>
<dbReference type="InterPro" id="IPR051718">
    <property type="entry name" value="ARF_GTPase-activating"/>
</dbReference>
<dbReference type="Pfam" id="PF01412">
    <property type="entry name" value="ArfGap"/>
    <property type="match status" value="1"/>
</dbReference>
<dbReference type="Proteomes" id="UP001152622">
    <property type="component" value="Chromosome 5"/>
</dbReference>
<feature type="compositionally biased region" description="Low complexity" evidence="6">
    <location>
        <begin position="246"/>
        <end position="274"/>
    </location>
</feature>
<dbReference type="EMBL" id="JAINUF010000005">
    <property type="protein sequence ID" value="KAJ8360121.1"/>
    <property type="molecule type" value="Genomic_DNA"/>
</dbReference>
<dbReference type="InterPro" id="IPR044732">
    <property type="entry name" value="ArfGAP_SMAP1-like"/>
</dbReference>
<dbReference type="SUPFAM" id="SSF57863">
    <property type="entry name" value="ArfGap/RecO-like zinc finger"/>
    <property type="match status" value="1"/>
</dbReference>
<reference evidence="8" key="1">
    <citation type="journal article" date="2023" name="Science">
        <title>Genome structures resolve the early diversification of teleost fishes.</title>
        <authorList>
            <person name="Parey E."/>
            <person name="Louis A."/>
            <person name="Montfort J."/>
            <person name="Bouchez O."/>
            <person name="Roques C."/>
            <person name="Iampietro C."/>
            <person name="Lluch J."/>
            <person name="Castinel A."/>
            <person name="Donnadieu C."/>
            <person name="Desvignes T."/>
            <person name="Floi Bucao C."/>
            <person name="Jouanno E."/>
            <person name="Wen M."/>
            <person name="Mejri S."/>
            <person name="Dirks R."/>
            <person name="Jansen H."/>
            <person name="Henkel C."/>
            <person name="Chen W.J."/>
            <person name="Zahm M."/>
            <person name="Cabau C."/>
            <person name="Klopp C."/>
            <person name="Thompson A.W."/>
            <person name="Robinson-Rechavi M."/>
            <person name="Braasch I."/>
            <person name="Lecointre G."/>
            <person name="Bobe J."/>
            <person name="Postlethwait J.H."/>
            <person name="Berthelot C."/>
            <person name="Roest Crollius H."/>
            <person name="Guiguen Y."/>
        </authorList>
    </citation>
    <scope>NUCLEOTIDE SEQUENCE</scope>
    <source>
        <strain evidence="8">WJC10195</strain>
    </source>
</reference>
<evidence type="ECO:0000256" key="1">
    <source>
        <dbReference type="ARBA" id="ARBA00022468"/>
    </source>
</evidence>
<dbReference type="InterPro" id="IPR038508">
    <property type="entry name" value="ArfGAP_dom_sf"/>
</dbReference>
<dbReference type="PANTHER" id="PTHR45705:SF8">
    <property type="entry name" value="STROMAL MEMBRANE-ASSOCIATED PROTEIN 1"/>
    <property type="match status" value="1"/>
</dbReference>
<dbReference type="CDD" id="cd08839">
    <property type="entry name" value="ArfGap_SMAP"/>
    <property type="match status" value="1"/>
</dbReference>
<dbReference type="GO" id="GO:0005096">
    <property type="term" value="F:GTPase activator activity"/>
    <property type="evidence" value="ECO:0007669"/>
    <property type="project" value="UniProtKB-KW"/>
</dbReference>
<dbReference type="PANTHER" id="PTHR45705">
    <property type="entry name" value="FI20236P1"/>
    <property type="match status" value="1"/>
</dbReference>
<keyword evidence="9" id="KW-1185">Reference proteome</keyword>
<keyword evidence="3 5" id="KW-0863">Zinc-finger</keyword>
<name>A0A9Q1IZD7_SYNKA</name>
<keyword evidence="2" id="KW-0479">Metal-binding</keyword>
<feature type="compositionally biased region" description="Basic and acidic residues" evidence="6">
    <location>
        <begin position="155"/>
        <end position="180"/>
    </location>
</feature>
<proteinExistence type="predicted"/>
<evidence type="ECO:0000256" key="2">
    <source>
        <dbReference type="ARBA" id="ARBA00022723"/>
    </source>
</evidence>
<sequence length="469" mass="49801">MATRSEREKAQKLNEQHQAILSKMLREEDNKYCADCEAKGPRWASWNLGVFMCIRCAGIHRNLGVHISRVKSVNLDQWTPEQMQSVQDMGNTRARRLYEANLPENFRRPQTDQAVEFFIRDKYERKKYYDKNAVNGNLKSNDAALPSASSPSSHQAEKSKQEKEREKEEKKKERDTEKGNKPTSLDKPQQESRSSPMKNAEPAIDLLGLDAPAAGTANCGSSAVSAAPLSDDLDIFGPMVSNPLPSSHAQFSQASSSNATGASATTGSSSPAQGDLDLFTETGGKAEDSAKKLLSKDSILSLYSTSSLPPQPAPAAMFMGSSQMQFPSQPAPGYQGFPGMGAAGPPTTMMGTVLGQSGPVMGQNAGMMVGMTMPNGFMGAAQGGVMGLAPGVMGAQGGAVPAGVVPPQNMYAMQPGQQAQWNISQVNQHMSGMSLNGTSGAVGFGQPGSTMGGWVGPPSGQTLSTQLWK</sequence>
<evidence type="ECO:0000256" key="5">
    <source>
        <dbReference type="PROSITE-ProRule" id="PRU00288"/>
    </source>
</evidence>
<dbReference type="InterPro" id="IPR037278">
    <property type="entry name" value="ARFGAP/RecO"/>
</dbReference>
<feature type="compositionally biased region" description="Low complexity" evidence="6">
    <location>
        <begin position="140"/>
        <end position="154"/>
    </location>
</feature>
<dbReference type="PROSITE" id="PS50115">
    <property type="entry name" value="ARFGAP"/>
    <property type="match status" value="1"/>
</dbReference>
<dbReference type="SMART" id="SM00105">
    <property type="entry name" value="ArfGap"/>
    <property type="match status" value="1"/>
</dbReference>
<feature type="domain" description="Arf-GAP" evidence="7">
    <location>
        <begin position="18"/>
        <end position="136"/>
    </location>
</feature>
<feature type="compositionally biased region" description="Polar residues" evidence="6">
    <location>
        <begin position="181"/>
        <end position="197"/>
    </location>
</feature>
<dbReference type="OrthoDB" id="10266696at2759"/>
<feature type="compositionally biased region" description="Polar residues" evidence="6">
    <location>
        <begin position="459"/>
        <end position="469"/>
    </location>
</feature>
<feature type="region of interest" description="Disordered" evidence="6">
    <location>
        <begin position="244"/>
        <end position="280"/>
    </location>
</feature>
<organism evidence="8 9">
    <name type="scientific">Synaphobranchus kaupii</name>
    <name type="common">Kaup's arrowtooth eel</name>
    <dbReference type="NCBI Taxonomy" id="118154"/>
    <lineage>
        <taxon>Eukaryota</taxon>
        <taxon>Metazoa</taxon>
        <taxon>Chordata</taxon>
        <taxon>Craniata</taxon>
        <taxon>Vertebrata</taxon>
        <taxon>Euteleostomi</taxon>
        <taxon>Actinopterygii</taxon>
        <taxon>Neopterygii</taxon>
        <taxon>Teleostei</taxon>
        <taxon>Anguilliformes</taxon>
        <taxon>Synaphobranchidae</taxon>
        <taxon>Synaphobranchus</taxon>
    </lineage>
</organism>
<evidence type="ECO:0000313" key="9">
    <source>
        <dbReference type="Proteomes" id="UP001152622"/>
    </source>
</evidence>
<dbReference type="GO" id="GO:0008270">
    <property type="term" value="F:zinc ion binding"/>
    <property type="evidence" value="ECO:0007669"/>
    <property type="project" value="UniProtKB-KW"/>
</dbReference>
<dbReference type="PRINTS" id="PR00405">
    <property type="entry name" value="REVINTRACTNG"/>
</dbReference>
<feature type="region of interest" description="Disordered" evidence="6">
    <location>
        <begin position="450"/>
        <end position="469"/>
    </location>
</feature>
<dbReference type="InterPro" id="IPR001164">
    <property type="entry name" value="ArfGAP_dom"/>
</dbReference>
<dbReference type="AlphaFoldDB" id="A0A9Q1IZD7"/>
<dbReference type="GO" id="GO:0005737">
    <property type="term" value="C:cytoplasm"/>
    <property type="evidence" value="ECO:0007669"/>
    <property type="project" value="TreeGrafter"/>
</dbReference>
<dbReference type="FunFam" id="1.10.220.150:FF:000009">
    <property type="entry name" value="stromal membrane-associated protein 1 isoform X1"/>
    <property type="match status" value="1"/>
</dbReference>
<evidence type="ECO:0000256" key="6">
    <source>
        <dbReference type="SAM" id="MobiDB-lite"/>
    </source>
</evidence>
<gene>
    <name evidence="8" type="ORF">SKAU_G00166460</name>
</gene>
<evidence type="ECO:0000259" key="7">
    <source>
        <dbReference type="PROSITE" id="PS50115"/>
    </source>
</evidence>
<evidence type="ECO:0000313" key="8">
    <source>
        <dbReference type="EMBL" id="KAJ8360121.1"/>
    </source>
</evidence>
<accession>A0A9Q1IZD7</accession>
<keyword evidence="4" id="KW-0862">Zinc</keyword>
<comment type="caution">
    <text evidence="8">The sequence shown here is derived from an EMBL/GenBank/DDBJ whole genome shotgun (WGS) entry which is preliminary data.</text>
</comment>
<dbReference type="GO" id="GO:2000369">
    <property type="term" value="P:regulation of clathrin-dependent endocytosis"/>
    <property type="evidence" value="ECO:0007669"/>
    <property type="project" value="TreeGrafter"/>
</dbReference>
<evidence type="ECO:0000256" key="4">
    <source>
        <dbReference type="ARBA" id="ARBA00022833"/>
    </source>
</evidence>
<feature type="region of interest" description="Disordered" evidence="6">
    <location>
        <begin position="134"/>
        <end position="198"/>
    </location>
</feature>